<evidence type="ECO:0000256" key="5">
    <source>
        <dbReference type="ARBA" id="ARBA00022741"/>
    </source>
</evidence>
<dbReference type="Gene3D" id="3.20.180.20">
    <property type="entry name" value="Dynein heavy chain, N-terminal domain 2"/>
    <property type="match status" value="1"/>
</dbReference>
<evidence type="ECO:0000256" key="6">
    <source>
        <dbReference type="ARBA" id="ARBA00022840"/>
    </source>
</evidence>
<keyword evidence="6" id="KW-0067">ATP-binding</keyword>
<dbReference type="FunFam" id="1.20.140.100:FF:000003">
    <property type="entry name" value="Dynein, axonemal, heavy chain 5"/>
    <property type="match status" value="1"/>
</dbReference>
<protein>
    <recommendedName>
        <fullName evidence="14">AAA+ ATPase domain-containing protein</fullName>
    </recommendedName>
</protein>
<feature type="domain" description="AAA+ ATPase" evidence="14">
    <location>
        <begin position="2884"/>
        <end position="3035"/>
    </location>
</feature>
<dbReference type="Pfam" id="PF12780">
    <property type="entry name" value="AAA_8"/>
    <property type="match status" value="1"/>
</dbReference>
<dbReference type="InterPro" id="IPR035699">
    <property type="entry name" value="AAA_6"/>
</dbReference>
<dbReference type="Gene3D" id="1.20.140.100">
    <property type="entry name" value="Dynein heavy chain, N-terminal domain 2"/>
    <property type="match status" value="1"/>
</dbReference>
<keyword evidence="3" id="KW-0963">Cytoplasm</keyword>
<keyword evidence="10" id="KW-0505">Motor protein</keyword>
<comment type="subcellular location">
    <subcellularLocation>
        <location evidence="1">Cytoplasm</location>
        <location evidence="1">Cytoskeleton</location>
        <location evidence="1">Cilium axoneme</location>
    </subcellularLocation>
</comment>
<dbReference type="Pfam" id="PF12775">
    <property type="entry name" value="AAA_7"/>
    <property type="match status" value="1"/>
</dbReference>
<dbReference type="Gene3D" id="1.10.472.130">
    <property type="match status" value="1"/>
</dbReference>
<evidence type="ECO:0000256" key="12">
    <source>
        <dbReference type="ARBA" id="ARBA00023273"/>
    </source>
</evidence>
<dbReference type="GO" id="GO:0051959">
    <property type="term" value="F:dynein light intermediate chain binding"/>
    <property type="evidence" value="ECO:0007669"/>
    <property type="project" value="InterPro"/>
</dbReference>
<feature type="domain" description="AAA+ ATPase" evidence="14">
    <location>
        <begin position="2197"/>
        <end position="2334"/>
    </location>
</feature>
<dbReference type="Gene3D" id="3.40.50.300">
    <property type="entry name" value="P-loop containing nucleotide triphosphate hydrolases"/>
    <property type="match status" value="3"/>
</dbReference>
<dbReference type="SMART" id="SM00382">
    <property type="entry name" value="AAA"/>
    <property type="match status" value="3"/>
</dbReference>
<dbReference type="InterPro" id="IPR003593">
    <property type="entry name" value="AAA+_ATPase"/>
</dbReference>
<feature type="compositionally biased region" description="Polar residues" evidence="13">
    <location>
        <begin position="1915"/>
        <end position="1924"/>
    </location>
</feature>
<keyword evidence="16" id="KW-1185">Reference proteome</keyword>
<dbReference type="GO" id="GO:0005930">
    <property type="term" value="C:axoneme"/>
    <property type="evidence" value="ECO:0007669"/>
    <property type="project" value="UniProtKB-SubCell"/>
</dbReference>
<feature type="region of interest" description="Disordered" evidence="13">
    <location>
        <begin position="2399"/>
        <end position="2431"/>
    </location>
</feature>
<evidence type="ECO:0000259" key="14">
    <source>
        <dbReference type="SMART" id="SM00382"/>
    </source>
</evidence>
<dbReference type="GO" id="GO:0005524">
    <property type="term" value="F:ATP binding"/>
    <property type="evidence" value="ECO:0007669"/>
    <property type="project" value="UniProtKB-KW"/>
</dbReference>
<dbReference type="InterPro" id="IPR013594">
    <property type="entry name" value="Dynein_heavy_tail"/>
</dbReference>
<keyword evidence="9" id="KW-0969">Cilium</keyword>
<dbReference type="GO" id="GO:0045505">
    <property type="term" value="F:dynein intermediate chain binding"/>
    <property type="evidence" value="ECO:0007669"/>
    <property type="project" value="InterPro"/>
</dbReference>
<evidence type="ECO:0000256" key="13">
    <source>
        <dbReference type="SAM" id="MobiDB-lite"/>
    </source>
</evidence>
<dbReference type="GO" id="GO:0030286">
    <property type="term" value="C:dynein complex"/>
    <property type="evidence" value="ECO:0007669"/>
    <property type="project" value="UniProtKB-KW"/>
</dbReference>
<evidence type="ECO:0000256" key="9">
    <source>
        <dbReference type="ARBA" id="ARBA00023069"/>
    </source>
</evidence>
<dbReference type="SUPFAM" id="SSF52540">
    <property type="entry name" value="P-loop containing nucleoside triphosphate hydrolases"/>
    <property type="match status" value="3"/>
</dbReference>
<dbReference type="Pfam" id="PF08393">
    <property type="entry name" value="DHC_N2"/>
    <property type="match status" value="1"/>
</dbReference>
<dbReference type="Proteomes" id="UP000215902">
    <property type="component" value="Unassembled WGS sequence"/>
</dbReference>
<accession>A0A267FY32</accession>
<feature type="region of interest" description="Disordered" evidence="13">
    <location>
        <begin position="1900"/>
        <end position="1966"/>
    </location>
</feature>
<dbReference type="InterPro" id="IPR026983">
    <property type="entry name" value="DHC"/>
</dbReference>
<evidence type="ECO:0000256" key="4">
    <source>
        <dbReference type="ARBA" id="ARBA00022701"/>
    </source>
</evidence>
<evidence type="ECO:0000256" key="10">
    <source>
        <dbReference type="ARBA" id="ARBA00023175"/>
    </source>
</evidence>
<dbReference type="Gene3D" id="1.10.287.2620">
    <property type="match status" value="1"/>
</dbReference>
<feature type="non-terminal residue" evidence="15">
    <location>
        <position position="3538"/>
    </location>
</feature>
<keyword evidence="8" id="KW-0175">Coiled coil</keyword>
<feature type="region of interest" description="Disordered" evidence="13">
    <location>
        <begin position="588"/>
        <end position="616"/>
    </location>
</feature>
<sequence>MDERFWWIVSRVQHSFNVRPTEEAHIFAENLKKQIGVAPIESFLSKDGSRRLFIYFSSPKKSVSLEDITVTNDPSEISEATSGNFFKIVYFLRLNNSTDVSRNAYEAELYCGEINSSILENLNDFLNDIVLPCTKARQNWGLCTTEQKGQILSSLEKFTAAISDASSNSSKTTHQKILEVPPDAAAADFKATRLAAHDSELVQRFEDIVMGWIGTIESTVLSGTSSDAHSRDAIVGPLAELDKWRRRNRILTALTEQLKSKECKNIIGALIAAKSKVLKKWKAVDIAITDAVNDARDKLKYLDSLKKYLEDLYSPSVTPGFIINQTIPSALITMKQMDSASRYYSRSGFMGQLFNQVANQLVLCFKDYLRALLVNGVDDDQLWAVTLPEARAARPEDFTDGPDRQIRAHFEQKLSQGRLHGKADIKEFDANAATLTGRIRACLLVQRLMRVALRHFRDSIGLGIHGGASASQASSQRAASAGAAAAAATSGIPINDDDAILKHLDAFSTRLRQFLDVQASLSQMFRLAHTARKLPRPRKEDLEMDESESVSAAASAAAAATAAAASASSAAAAVAAGNSGHLAAIEEDNEQQSVSADGEDQQLQKQQPVAAAAHEAGNDEELLRSIALMRKYYDSEGEGPSFSAVVKSFAERAIRRLQEATSTGSLLDVESKDKEKFTDVYRGFVETLGELEQFAAAYAHTIFQWKFYPQEALDILQALAPIGHRPAVKAALADKYVEIFGQFEEHLNDIRRLYEEGKTTPPRVRNSPPVAGAVNWSRQLLKQIEEPMKVFRDNPDVTSQLDYPRIVKMYNKVATALTAFEQLYLTQWRSQIEVAKTSLNATLFVRHPVTREVMVNLDEKVLELLQETKWLMRLGVKVPEGALAAMQLAPRIKQFALRLREVLAQHRAALARIPDNLKDLCRGHTDKCFEAFQPGLNNLAWNSTNIDGYLHQLDSAVRALNATITEVNALLEAKVEGQLRQIGSMLLFDEEAVFSRSWDPESFRSGFGASVQRRQLELQERTSVITQGLAEIGQRLAVKQPMQTVSQHMPPQQPLPTTAELVKSVAEHYLAELYQAVLSAASRSLVTIAESTGVEDSQVLASLSGLVRSRPQSRAASAAHRPATVDSEAAADVLTLDDYRRSKAQASAALTAVAKFSHPVWCDTDQVTYLRFSVALCYVVPKIVIEPELDSVQAALSAGVEQIFNGLRGLSWPGRQGVGAAFCSQLLADPAIAELNSRIGSVTQDLWSRIRKLIVELGVYDFLWKDNLPTNLADFLASQPSNGMLCLEVDRLMAVEDRVGGLKPEYTFGCVQLRTQRAVDVLQGFLLTWKEAFASELHARVRQELHDAVGYRTRQERELRHLEQQLNPERSGEAEGDAAVKDRVTLDDLNVALKLLEELRDMENKVDKIYLPIETMYGRLQSYRLSLPRSEIEECSGLRDSWQRLTQLADQVRMQLLKDHRSHFEQELDKQVKNFVVEVIQFRNQFDAQGPFVPDIEPLDAVKRLHRFQEVYDKLSRKRQTLDSVSKLFGIITKSFDELDRTGEELVLLNQLYDLFQKFIRFDEAFRQELWEDVDLDRTVSEVEGYWDESLALPSKLRGWAAHLDMKARMQRYRLLLPLLKKLKSKEIRSRHWTQVMQITGVNFSLERETFRLKNLLDIGLLEHAEAVEEVCRAAQKEQELELKMKQIEEEWTEQVLSFLPYKRKGNVLLDKTATERLLEQLEHSQTQLAVMLTSRHIEPLRDEAASWAEKLKDIFHVLELWAEVQDLWQDLEAVFSVPETARELPQEAKRFESVDRSYVKSMKRAFATKNVLQCCIGGGDVPKSVVLRHMHEELEICFKSLVAYLDNKRRVFPRLSFVSNSILLSILRRPHDLETVRPQLCTLFSAVTDVHTEKVIVENSGGGGGAAGGGAQRASDQVSTASSARGGRRTPAGKAGGPSVTLVEPPGAAGSTDRDREDESAQNLNEEVSHEKIIYDICGVISPDGDELMLDKKVTLNSNVEVWLSELQRNIGETIGHLSRNVIADINALGPLDELAFKYPSQVCRLGLIYYWTKECEFAIGDIRNDRKALQNVTKKFSATMTRLPTILHRGAWKTLDDKMLPVHRRRLTNMITEAYYLRECMETMITRKVKDGGDFDWRRNVRCYARDVNEQLIPSLYIQDLEFPVGPEFMGSAPVLAPTPMTDRCFLAMSQALKSLCGCLVQGPSGCGKTETVKGLAQLLGRHICVTHARSSFDSQALSKLVQGVVADGCWSLIDEVQKLPAEAMGVLVDHVRSVFHSLASGMKTCFLGDSHEVPVVPSVGFLITYNPFSHAGQLPCEIRAYYRPVSISRPDLLQVLKMKCLAMGFRAPTLLATRLKLMSEYAADQLPNEPQNTFGLNSLCAVLARADQLRQLANEEAAKRQDSTLTNHGAAASQQQQQAQQQQQQQLTTSEFWPPFKERMEIITNRATGQKLPTFVNKKAAANLPLSATAKQEHSMTRQAALELLEPRVRPQSAAILRQAVADVFGGLPPAPSSAVARKTTDILERIGRVCQARRLSPAKSWLEKCIQIFNVSGAHTGVVLAGPPGCGKSTALEVLVDALAGLGGGAPEEQHRLQRIYPLAVDNLSAVFGELRPNGEWSDGIFTSAFRKANRNLSTTWLQLDGPLNTSWSDNFNSVLDAEATLHLRNGDQLRISNRVRVVFETDSLADASPATIGRSGIVHFDVESLGWRPVANAWLRARPPQVAHTLNSAFEKTLDALIPWVQTEVKPIIPGCSVVGVFQTCLSLLEAMLDESAGHLSGTVHIERLYLFALVWSFGALLVDNDRVLFSKKLKDLSTALPDDDREICIYDYYVDESGEWDPWTSRVPEQVNTDELALIGQAVVETVDTVRVQQLLELSYRAQRSVLLVGPRGGGKTLLGRQFAERQDAQTRVLRQLVFSGDSGAGTLQRFVQANTVHRQGFVYGAKESKRLLLCIEDVAAPRLDDFNVQRPGELLRQLCDCRQLVTHERPHEWRQIEGLSVVASAATGGAPAVPTPSLSPRLLRHFNLVHVPAPAKEALRSVVRGVLEAQVNFDDRQPLDQDALAGLTEASCQLLESCQAALKLSPLPGRRHYLFNLKDLCDVFLCLRRLPDERRIEQADLVPFWLYQIRRGFADRLCRTADSLWLDETLQRLCAKHFPALSVDLLGQQFATFDKDVQSFNIRPTSSFNRASICVSSLMPKIESFGELRETLEVYKTRYNEEEKHEALDATLSDSVIAHIVRVHRALSIPFRGHALLVGSIGTKLSTLCRLAAFMLEMRVQEVDTRSRSAFFDSLRGALRLAGLDAVHVAVIVTARCMMDSSYWDAVNSVIACGEHPQLFTNEEMDTLMQSLVPTIKKENQALLNDPVKFYLSRVRQHLHFVICLPPGDPLLRCAISSYPCLLKHCQLDWVNDWSMPTLLQESQHFFSENAQLELSREDADALGRAFAQVHSLVLREFHQVPWAGDQELEVELTKYKEGRSHSKQETVRVPNWPYAQKVLLDHLRSRHVRSGEDDNSGGDSVPLGPTHFRRLLHA</sequence>
<dbReference type="Gene3D" id="1.10.8.710">
    <property type="match status" value="1"/>
</dbReference>
<evidence type="ECO:0000256" key="11">
    <source>
        <dbReference type="ARBA" id="ARBA00023212"/>
    </source>
</evidence>
<evidence type="ECO:0000256" key="1">
    <source>
        <dbReference type="ARBA" id="ARBA00004430"/>
    </source>
</evidence>
<keyword evidence="5" id="KW-0547">Nucleotide-binding</keyword>
<dbReference type="Gene3D" id="1.20.920.30">
    <property type="match status" value="1"/>
</dbReference>
<proteinExistence type="inferred from homology"/>
<dbReference type="InterPro" id="IPR042222">
    <property type="entry name" value="Dynein_2_N"/>
</dbReference>
<evidence type="ECO:0000256" key="2">
    <source>
        <dbReference type="ARBA" id="ARBA00008887"/>
    </source>
</evidence>
<dbReference type="Pfam" id="PF12774">
    <property type="entry name" value="AAA_6"/>
    <property type="match status" value="2"/>
</dbReference>
<evidence type="ECO:0000256" key="7">
    <source>
        <dbReference type="ARBA" id="ARBA00023017"/>
    </source>
</evidence>
<dbReference type="OrthoDB" id="286107at2759"/>
<dbReference type="InterPro" id="IPR042228">
    <property type="entry name" value="Dynein_linker_3"/>
</dbReference>
<keyword evidence="11" id="KW-0206">Cytoskeleton</keyword>
<organism evidence="15 16">
    <name type="scientific">Macrostomum lignano</name>
    <dbReference type="NCBI Taxonomy" id="282301"/>
    <lineage>
        <taxon>Eukaryota</taxon>
        <taxon>Metazoa</taxon>
        <taxon>Spiralia</taxon>
        <taxon>Lophotrochozoa</taxon>
        <taxon>Platyhelminthes</taxon>
        <taxon>Rhabditophora</taxon>
        <taxon>Macrostomorpha</taxon>
        <taxon>Macrostomida</taxon>
        <taxon>Macrostomidae</taxon>
        <taxon>Macrostomum</taxon>
    </lineage>
</organism>
<feature type="domain" description="AAA+ ATPase" evidence="14">
    <location>
        <begin position="2558"/>
        <end position="2709"/>
    </location>
</feature>
<dbReference type="PANTHER" id="PTHR45703">
    <property type="entry name" value="DYNEIN HEAVY CHAIN"/>
    <property type="match status" value="1"/>
</dbReference>
<dbReference type="GO" id="GO:0007018">
    <property type="term" value="P:microtubule-based movement"/>
    <property type="evidence" value="ECO:0007669"/>
    <property type="project" value="InterPro"/>
</dbReference>
<dbReference type="InterPro" id="IPR013602">
    <property type="entry name" value="Dynein_heavy_linker"/>
</dbReference>
<feature type="compositionally biased region" description="Polar residues" evidence="13">
    <location>
        <begin position="591"/>
        <end position="607"/>
    </location>
</feature>
<dbReference type="InterPro" id="IPR043157">
    <property type="entry name" value="Dynein_AAA1S"/>
</dbReference>
<evidence type="ECO:0000313" key="16">
    <source>
        <dbReference type="Proteomes" id="UP000215902"/>
    </source>
</evidence>
<dbReference type="InterPro" id="IPR027417">
    <property type="entry name" value="P-loop_NTPase"/>
</dbReference>
<evidence type="ECO:0000313" key="15">
    <source>
        <dbReference type="EMBL" id="PAA77909.1"/>
    </source>
</evidence>
<dbReference type="FunFam" id="1.10.287.2620:FF:000002">
    <property type="entry name" value="Dynein heavy chain 2, axonemal"/>
    <property type="match status" value="1"/>
</dbReference>
<dbReference type="InterPro" id="IPR041466">
    <property type="entry name" value="Dynein_AAA5_ext"/>
</dbReference>
<dbReference type="InterPro" id="IPR024317">
    <property type="entry name" value="Dynein_heavy_chain_D4_dom"/>
</dbReference>
<dbReference type="Pfam" id="PF08385">
    <property type="entry name" value="DHC_N1"/>
    <property type="match status" value="2"/>
</dbReference>
<comment type="similarity">
    <text evidence="2">Belongs to the dynein heavy chain family.</text>
</comment>
<keyword evidence="4" id="KW-0493">Microtubule</keyword>
<dbReference type="Pfam" id="PF17852">
    <property type="entry name" value="Dynein_AAA_lid"/>
    <property type="match status" value="1"/>
</dbReference>
<comment type="caution">
    <text evidence="15">The sequence shown here is derived from an EMBL/GenBank/DDBJ whole genome shotgun (WGS) entry which is preliminary data.</text>
</comment>
<keyword evidence="12" id="KW-0966">Cell projection</keyword>
<gene>
    <name evidence="15" type="ORF">BOX15_Mlig000926g5</name>
</gene>
<dbReference type="EMBL" id="NIVC01000716">
    <property type="protein sequence ID" value="PAA77909.1"/>
    <property type="molecule type" value="Genomic_DNA"/>
</dbReference>
<feature type="compositionally biased region" description="Gly residues" evidence="13">
    <location>
        <begin position="1901"/>
        <end position="1912"/>
    </location>
</feature>
<dbReference type="PANTHER" id="PTHR45703:SF8">
    <property type="entry name" value="DYNEINS HEAVY CHAIN"/>
    <property type="match status" value="1"/>
</dbReference>
<name>A0A267FY32_9PLAT</name>
<reference evidence="15 16" key="1">
    <citation type="submission" date="2017-06" db="EMBL/GenBank/DDBJ databases">
        <title>A platform for efficient transgenesis in Macrostomum lignano, a flatworm model organism for stem cell research.</title>
        <authorList>
            <person name="Berezikov E."/>
        </authorList>
    </citation>
    <scope>NUCLEOTIDE SEQUENCE [LARGE SCALE GENOMIC DNA]</scope>
    <source>
        <strain evidence="15">DV1</strain>
        <tissue evidence="15">Whole organism</tissue>
    </source>
</reference>
<dbReference type="Gene3D" id="1.20.58.1120">
    <property type="match status" value="1"/>
</dbReference>
<dbReference type="GO" id="GO:0005874">
    <property type="term" value="C:microtubule"/>
    <property type="evidence" value="ECO:0007669"/>
    <property type="project" value="UniProtKB-KW"/>
</dbReference>
<dbReference type="STRING" id="282301.A0A267FY32"/>
<keyword evidence="7" id="KW-0243">Dynein</keyword>
<feature type="compositionally biased region" description="Low complexity" evidence="13">
    <location>
        <begin position="2413"/>
        <end position="2429"/>
    </location>
</feature>
<evidence type="ECO:0000256" key="3">
    <source>
        <dbReference type="ARBA" id="ARBA00022490"/>
    </source>
</evidence>
<evidence type="ECO:0000256" key="8">
    <source>
        <dbReference type="ARBA" id="ARBA00023054"/>
    </source>
</evidence>